<protein>
    <recommendedName>
        <fullName evidence="1">2EXR domain-containing protein</fullName>
    </recommendedName>
</protein>
<evidence type="ECO:0000259" key="1">
    <source>
        <dbReference type="Pfam" id="PF20150"/>
    </source>
</evidence>
<name>A0A9P8UHT1_9PEZI</name>
<dbReference type="AlphaFoldDB" id="A0A9P8UHT1"/>
<organism evidence="2 3">
    <name type="scientific">Truncatella angustata</name>
    <dbReference type="NCBI Taxonomy" id="152316"/>
    <lineage>
        <taxon>Eukaryota</taxon>
        <taxon>Fungi</taxon>
        <taxon>Dikarya</taxon>
        <taxon>Ascomycota</taxon>
        <taxon>Pezizomycotina</taxon>
        <taxon>Sordariomycetes</taxon>
        <taxon>Xylariomycetidae</taxon>
        <taxon>Amphisphaeriales</taxon>
        <taxon>Sporocadaceae</taxon>
        <taxon>Truncatella</taxon>
    </lineage>
</organism>
<gene>
    <name evidence="2" type="ORF">BKA67DRAFT_567019</name>
</gene>
<keyword evidence="3" id="KW-1185">Reference proteome</keyword>
<reference evidence="2" key="1">
    <citation type="journal article" date="2021" name="Nat. Commun.">
        <title>Genetic determinants of endophytism in the Arabidopsis root mycobiome.</title>
        <authorList>
            <person name="Mesny F."/>
            <person name="Miyauchi S."/>
            <person name="Thiergart T."/>
            <person name="Pickel B."/>
            <person name="Atanasova L."/>
            <person name="Karlsson M."/>
            <person name="Huettel B."/>
            <person name="Barry K.W."/>
            <person name="Haridas S."/>
            <person name="Chen C."/>
            <person name="Bauer D."/>
            <person name="Andreopoulos W."/>
            <person name="Pangilinan J."/>
            <person name="LaButti K."/>
            <person name="Riley R."/>
            <person name="Lipzen A."/>
            <person name="Clum A."/>
            <person name="Drula E."/>
            <person name="Henrissat B."/>
            <person name="Kohler A."/>
            <person name="Grigoriev I.V."/>
            <person name="Martin F.M."/>
            <person name="Hacquard S."/>
        </authorList>
    </citation>
    <scope>NUCLEOTIDE SEQUENCE</scope>
    <source>
        <strain evidence="2">MPI-SDFR-AT-0073</strain>
    </source>
</reference>
<dbReference type="EMBL" id="JAGPXC010000005">
    <property type="protein sequence ID" value="KAH6652613.1"/>
    <property type="molecule type" value="Genomic_DNA"/>
</dbReference>
<evidence type="ECO:0000313" key="3">
    <source>
        <dbReference type="Proteomes" id="UP000758603"/>
    </source>
</evidence>
<proteinExistence type="predicted"/>
<evidence type="ECO:0000313" key="2">
    <source>
        <dbReference type="EMBL" id="KAH6652613.1"/>
    </source>
</evidence>
<dbReference type="Pfam" id="PF20150">
    <property type="entry name" value="2EXR"/>
    <property type="match status" value="1"/>
</dbReference>
<comment type="caution">
    <text evidence="2">The sequence shown here is derived from an EMBL/GenBank/DDBJ whole genome shotgun (WGS) entry which is preliminary data.</text>
</comment>
<feature type="domain" description="2EXR" evidence="1">
    <location>
        <begin position="11"/>
        <end position="82"/>
    </location>
</feature>
<dbReference type="Proteomes" id="UP000758603">
    <property type="component" value="Unassembled WGS sequence"/>
</dbReference>
<dbReference type="RefSeq" id="XP_045956890.1">
    <property type="nucleotide sequence ID" value="XM_046102948.1"/>
</dbReference>
<dbReference type="InterPro" id="IPR045518">
    <property type="entry name" value="2EXR"/>
</dbReference>
<sequence>MSLNQSSLHLMKLPIEPRCAIWELSSPSGPIRLDLREEYNITDRDAIAIFRLPAKQCNHVSKQQRHRYTIMMVNRESREEAKKVFDIVDLNPIPLFLREQERNILHSDRQKITGRRLAIGQKRDLIHLNLAHTPNLENLQGKLSHNIRWDRVTNLAIDGDNDWLRDDNYRPLPHGQQRSFARRCLAIWREQFPCLEKVYIANTTIPTQLSLEYRDLDWRSFVDSLPRNEHGFTRNPAKVMKRWDLFLRSCSTSHVEDLVDHHCVYGPWWRHDLCGATRTVKALRSAVKETKSRVNVEMVVDMNLL</sequence>
<accession>A0A9P8UHT1</accession>
<dbReference type="GeneID" id="70131840"/>